<dbReference type="Gene3D" id="3.40.1280.10">
    <property type="match status" value="1"/>
</dbReference>
<sequence>MAASETHGGTFGYENREEKKEETKGIREWPWMRKIAIYVESRLQMELLRSMNILSKEALLFFLRSGLSAKEYEICDFFVYIPQYGCGTASLNVTVAASIVLHHFGVWAGFSERVRDGSKFIVADRPLRQGKRNICAGTEESIVEERKLRKENAENGFFDEDGNGNSSESSSSELLNGLFLNE</sequence>
<organism evidence="2 3">
    <name type="scientific">Brassica oleracea var. oleracea</name>
    <dbReference type="NCBI Taxonomy" id="109376"/>
    <lineage>
        <taxon>Eukaryota</taxon>
        <taxon>Viridiplantae</taxon>
        <taxon>Streptophyta</taxon>
        <taxon>Embryophyta</taxon>
        <taxon>Tracheophyta</taxon>
        <taxon>Spermatophyta</taxon>
        <taxon>Magnoliopsida</taxon>
        <taxon>eudicotyledons</taxon>
        <taxon>Gunneridae</taxon>
        <taxon>Pentapetalae</taxon>
        <taxon>rosids</taxon>
        <taxon>malvids</taxon>
        <taxon>Brassicales</taxon>
        <taxon>Brassicaceae</taxon>
        <taxon>Brassiceae</taxon>
        <taxon>Brassica</taxon>
    </lineage>
</organism>
<feature type="compositionally biased region" description="Low complexity" evidence="1">
    <location>
        <begin position="163"/>
        <end position="182"/>
    </location>
</feature>
<reference evidence="2" key="2">
    <citation type="submission" date="2015-03" db="UniProtKB">
        <authorList>
            <consortium name="EnsemblPlants"/>
        </authorList>
    </citation>
    <scope>IDENTIFICATION</scope>
</reference>
<keyword evidence="3" id="KW-1185">Reference proteome</keyword>
<dbReference type="InterPro" id="IPR029026">
    <property type="entry name" value="tRNA_m1G_MTases_N"/>
</dbReference>
<dbReference type="PANTHER" id="PTHR43191:SF7">
    <property type="entry name" value="OBP33PEP LIKE PROTEIN"/>
    <property type="match status" value="1"/>
</dbReference>
<dbReference type="PANTHER" id="PTHR43191">
    <property type="entry name" value="RRNA METHYLTRANSFERASE 3"/>
    <property type="match status" value="1"/>
</dbReference>
<dbReference type="HOGENOM" id="CLU_1484008_0_0_1"/>
<dbReference type="InterPro" id="IPR029028">
    <property type="entry name" value="Alpha/beta_knot_MTases"/>
</dbReference>
<dbReference type="Gramene" id="Bo7g103810.1">
    <property type="protein sequence ID" value="Bo7g103810.1"/>
    <property type="gene ID" value="Bo7g103810"/>
</dbReference>
<dbReference type="EnsemblPlants" id="Bo7g103810.1">
    <property type="protein sequence ID" value="Bo7g103810.1"/>
    <property type="gene ID" value="Bo7g103810"/>
</dbReference>
<evidence type="ECO:0000313" key="2">
    <source>
        <dbReference type="EnsemblPlants" id="Bo7g103810.1"/>
    </source>
</evidence>
<evidence type="ECO:0008006" key="4">
    <source>
        <dbReference type="Google" id="ProtNLM"/>
    </source>
</evidence>
<evidence type="ECO:0000256" key="1">
    <source>
        <dbReference type="SAM" id="MobiDB-lite"/>
    </source>
</evidence>
<dbReference type="SUPFAM" id="SSF75217">
    <property type="entry name" value="alpha/beta knot"/>
    <property type="match status" value="1"/>
</dbReference>
<dbReference type="InterPro" id="IPR051259">
    <property type="entry name" value="rRNA_Methyltransferase"/>
</dbReference>
<dbReference type="GO" id="GO:0003723">
    <property type="term" value="F:RNA binding"/>
    <property type="evidence" value="ECO:0007669"/>
    <property type="project" value="TreeGrafter"/>
</dbReference>
<protein>
    <recommendedName>
        <fullName evidence="4">tRNA/rRNA methyltransferase SpoU type domain-containing protein</fullName>
    </recommendedName>
</protein>
<dbReference type="AlphaFoldDB" id="A0A0D3DE83"/>
<feature type="region of interest" description="Disordered" evidence="1">
    <location>
        <begin position="154"/>
        <end position="182"/>
    </location>
</feature>
<evidence type="ECO:0000313" key="3">
    <source>
        <dbReference type="Proteomes" id="UP000032141"/>
    </source>
</evidence>
<dbReference type="STRING" id="109376.A0A0D3DE83"/>
<dbReference type="Proteomes" id="UP000032141">
    <property type="component" value="Chromosome C7"/>
</dbReference>
<dbReference type="eggNOG" id="KOG0838">
    <property type="taxonomic scope" value="Eukaryota"/>
</dbReference>
<name>A0A0D3DE83_BRAOL</name>
<proteinExistence type="predicted"/>
<accession>A0A0D3DE83</accession>
<reference evidence="2 3" key="1">
    <citation type="journal article" date="2014" name="Genome Biol.">
        <title>Transcriptome and methylome profiling reveals relics of genome dominance in the mesopolyploid Brassica oleracea.</title>
        <authorList>
            <person name="Parkin I.A."/>
            <person name="Koh C."/>
            <person name="Tang H."/>
            <person name="Robinson S.J."/>
            <person name="Kagale S."/>
            <person name="Clarke W.E."/>
            <person name="Town C.D."/>
            <person name="Nixon J."/>
            <person name="Krishnakumar V."/>
            <person name="Bidwell S.L."/>
            <person name="Denoeud F."/>
            <person name="Belcram H."/>
            <person name="Links M.G."/>
            <person name="Just J."/>
            <person name="Clarke C."/>
            <person name="Bender T."/>
            <person name="Huebert T."/>
            <person name="Mason A.S."/>
            <person name="Pires J.C."/>
            <person name="Barker G."/>
            <person name="Moore J."/>
            <person name="Walley P.G."/>
            <person name="Manoli S."/>
            <person name="Batley J."/>
            <person name="Edwards D."/>
            <person name="Nelson M.N."/>
            <person name="Wang X."/>
            <person name="Paterson A.H."/>
            <person name="King G."/>
            <person name="Bancroft I."/>
            <person name="Chalhoub B."/>
            <person name="Sharpe A.G."/>
        </authorList>
    </citation>
    <scope>NUCLEOTIDE SEQUENCE</scope>
    <source>
        <strain evidence="2 3">cv. TO1000</strain>
    </source>
</reference>